<sequence length="496" mass="56443">MTRYPFKTQPYDHQMKALKRALKLKRCALLMEPRTGKTKVSIDYLSALALAGKLDRAVIVAPARVLDVWVEEFHTHCPVNYHLTVWDADARKQPIPKPNRAYDLSVVIVNYEAFQVSGPRLESGNRSKKSGRFANRAMIEKWLDGQPAAMILDESHRVKSPSGRAATMLVSMRPWFDYRLILTGTPVTKATRVFDIYMQWKFLNPERFAKWPTSEEFKEYFGKWTHRDGYPRLIKVQHTEQLNQMIHKDAYRVTRAECFDLPERTTIVRKVSLSVEAGRVYDDMAEKMVAEIEHQQETHTVEATIPLVMTLRLMQITGGFATVPDELNPEAKPTVIPVGDDKLKELEGIINEAIENDEKLVVCARFRGELDAIANMVRDKGIPCFEIRGGMSRQDVTGNIKKFRELDSCSVVAMNPQAGGVGIDLSTASHMVWYSLTNSWVDYTQACDRIALSKKATTYTYLLARGTVDTLLYRTLNNDGEVAAEVLKNPRALLRR</sequence>
<dbReference type="PANTHER" id="PTHR45766">
    <property type="entry name" value="DNA ANNEALING HELICASE AND ENDONUCLEASE ZRANB3 FAMILY MEMBER"/>
    <property type="match status" value="1"/>
</dbReference>
<proteinExistence type="predicted"/>
<name>A0A5J6T3X6_9CAUD</name>
<dbReference type="SUPFAM" id="SSF52540">
    <property type="entry name" value="P-loop containing nucleoside triphosphate hydrolases"/>
    <property type="match status" value="2"/>
</dbReference>
<keyword evidence="5" id="KW-0067">ATP-binding</keyword>
<dbReference type="PROSITE" id="PS51194">
    <property type="entry name" value="HELICASE_CTER"/>
    <property type="match status" value="1"/>
</dbReference>
<reference evidence="5 6" key="1">
    <citation type="submission" date="2019-08" db="EMBL/GenBank/DDBJ databases">
        <authorList>
            <person name="Birge L.R."/>
            <person name="Bivans L.D."/>
            <person name="Blakestad S.M."/>
            <person name="Chesley E.K."/>
            <person name="Frank J.E."/>
            <person name="Hoagland S."/>
            <person name="Hultquist J."/>
            <person name="Lee N.R."/>
            <person name="Pena P.B."/>
            <person name="Ramsey E.P."/>
            <person name="Chia C."/>
            <person name="Gurney S.M.R."/>
            <person name="Garlena R.A."/>
            <person name="Russell D.A."/>
            <person name="Pope W.H."/>
            <person name="Jacobs-Sera D."/>
            <person name="Hatfull G.F."/>
        </authorList>
    </citation>
    <scope>NUCLEOTIDE SEQUENCE [LARGE SCALE GENOMIC DNA]</scope>
</reference>
<feature type="domain" description="Helicase C-terminal" evidence="4">
    <location>
        <begin position="349"/>
        <end position="494"/>
    </location>
</feature>
<dbReference type="KEGG" id="vg:80559310"/>
<dbReference type="GO" id="GO:0004386">
    <property type="term" value="F:helicase activity"/>
    <property type="evidence" value="ECO:0007669"/>
    <property type="project" value="UniProtKB-KW"/>
</dbReference>
<evidence type="ECO:0000259" key="4">
    <source>
        <dbReference type="PROSITE" id="PS51194"/>
    </source>
</evidence>
<dbReference type="Gene3D" id="3.40.50.10810">
    <property type="entry name" value="Tandem AAA-ATPase domain"/>
    <property type="match status" value="1"/>
</dbReference>
<keyword evidence="3" id="KW-0378">Hydrolase</keyword>
<protein>
    <submittedName>
        <fullName evidence="5">DNA helicase</fullName>
    </submittedName>
</protein>
<dbReference type="GO" id="GO:0016787">
    <property type="term" value="F:hydrolase activity"/>
    <property type="evidence" value="ECO:0007669"/>
    <property type="project" value="UniProtKB-KW"/>
</dbReference>
<dbReference type="GO" id="GO:0005524">
    <property type="term" value="F:ATP binding"/>
    <property type="evidence" value="ECO:0007669"/>
    <property type="project" value="InterPro"/>
</dbReference>
<gene>
    <name evidence="5" type="primary">48</name>
    <name evidence="5" type="ORF">SEA_GIBBOUS_48</name>
</gene>
<organism evidence="5 6">
    <name type="scientific">Gordonia phage Gibbous</name>
    <dbReference type="NCBI Taxonomy" id="2652405"/>
    <lineage>
        <taxon>Viruses</taxon>
        <taxon>Duplodnaviria</taxon>
        <taxon>Heunggongvirae</taxon>
        <taxon>Uroviricota</taxon>
        <taxon>Caudoviricetes</taxon>
        <taxon>Aziravirus</taxon>
        <taxon>Aziravirus gibbous</taxon>
    </lineage>
</organism>
<evidence type="ECO:0000313" key="5">
    <source>
        <dbReference type="EMBL" id="QFG05124.1"/>
    </source>
</evidence>
<comment type="subcellular location">
    <subcellularLocation>
        <location evidence="2">Host cell</location>
    </subcellularLocation>
    <subcellularLocation>
        <location evidence="1">Virion</location>
    </subcellularLocation>
</comment>
<keyword evidence="5" id="KW-0547">Nucleotide-binding</keyword>
<dbReference type="GO" id="GO:0006281">
    <property type="term" value="P:DNA repair"/>
    <property type="evidence" value="ECO:0007669"/>
    <property type="project" value="TreeGrafter"/>
</dbReference>
<dbReference type="RefSeq" id="YP_010842518.1">
    <property type="nucleotide sequence ID" value="NC_079141.1"/>
</dbReference>
<accession>A0A5J6T3X6</accession>
<dbReference type="Proteomes" id="UP000326272">
    <property type="component" value="Segment"/>
</dbReference>
<dbReference type="SMART" id="SM00490">
    <property type="entry name" value="HELICc"/>
    <property type="match status" value="1"/>
</dbReference>
<dbReference type="InterPro" id="IPR038718">
    <property type="entry name" value="SNF2-like_sf"/>
</dbReference>
<dbReference type="Gene3D" id="3.40.50.300">
    <property type="entry name" value="P-loop containing nucleotide triphosphate hydrolases"/>
    <property type="match status" value="1"/>
</dbReference>
<dbReference type="InterPro" id="IPR001650">
    <property type="entry name" value="Helicase_C-like"/>
</dbReference>
<evidence type="ECO:0000256" key="1">
    <source>
        <dbReference type="ARBA" id="ARBA00004328"/>
    </source>
</evidence>
<dbReference type="InterPro" id="IPR014001">
    <property type="entry name" value="Helicase_ATP-bd"/>
</dbReference>
<dbReference type="CDD" id="cd18793">
    <property type="entry name" value="SF2_C_SNF"/>
    <property type="match status" value="1"/>
</dbReference>
<evidence type="ECO:0000313" key="6">
    <source>
        <dbReference type="Proteomes" id="UP000326272"/>
    </source>
</evidence>
<dbReference type="PANTHER" id="PTHR45766:SF6">
    <property type="entry name" value="SWI_SNF-RELATED MATRIX-ASSOCIATED ACTIN-DEPENDENT REGULATOR OF CHROMATIN SUBFAMILY A-LIKE PROTEIN 1"/>
    <property type="match status" value="1"/>
</dbReference>
<evidence type="ECO:0000256" key="2">
    <source>
        <dbReference type="ARBA" id="ARBA00004340"/>
    </source>
</evidence>
<dbReference type="SMART" id="SM00487">
    <property type="entry name" value="DEXDc"/>
    <property type="match status" value="1"/>
</dbReference>
<keyword evidence="6" id="KW-1185">Reference proteome</keyword>
<dbReference type="EMBL" id="MN310549">
    <property type="protein sequence ID" value="QFG05124.1"/>
    <property type="molecule type" value="Genomic_DNA"/>
</dbReference>
<evidence type="ECO:0000256" key="3">
    <source>
        <dbReference type="ARBA" id="ARBA00022801"/>
    </source>
</evidence>
<dbReference type="InterPro" id="IPR000330">
    <property type="entry name" value="SNF2_N"/>
</dbReference>
<dbReference type="InterPro" id="IPR049730">
    <property type="entry name" value="SNF2/RAD54-like_C"/>
</dbReference>
<dbReference type="GO" id="GO:0031297">
    <property type="term" value="P:replication fork processing"/>
    <property type="evidence" value="ECO:0007669"/>
    <property type="project" value="TreeGrafter"/>
</dbReference>
<keyword evidence="5" id="KW-0347">Helicase</keyword>
<dbReference type="Pfam" id="PF00271">
    <property type="entry name" value="Helicase_C"/>
    <property type="match status" value="1"/>
</dbReference>
<dbReference type="Pfam" id="PF00176">
    <property type="entry name" value="SNF2-rel_dom"/>
    <property type="match status" value="1"/>
</dbReference>
<dbReference type="GeneID" id="80559310"/>
<dbReference type="InterPro" id="IPR027417">
    <property type="entry name" value="P-loop_NTPase"/>
</dbReference>